<dbReference type="AlphaFoldDB" id="A0A482X174"/>
<dbReference type="SMR" id="A0A482X174"/>
<evidence type="ECO:0000256" key="16">
    <source>
        <dbReference type="ARBA" id="ARBA00033238"/>
    </source>
</evidence>
<evidence type="ECO:0000256" key="10">
    <source>
        <dbReference type="ARBA" id="ARBA00022723"/>
    </source>
</evidence>
<dbReference type="InParanoid" id="A0A482X174"/>
<feature type="transmembrane region" description="Helical" evidence="19">
    <location>
        <begin position="60"/>
        <end position="81"/>
    </location>
</feature>
<dbReference type="InterPro" id="IPR000715">
    <property type="entry name" value="Glycosyl_transferase_4"/>
</dbReference>
<evidence type="ECO:0000256" key="6">
    <source>
        <dbReference type="ARBA" id="ARBA00017659"/>
    </source>
</evidence>
<dbReference type="GO" id="GO:0046872">
    <property type="term" value="F:metal ion binding"/>
    <property type="evidence" value="ECO:0007669"/>
    <property type="project" value="UniProtKB-KW"/>
</dbReference>
<dbReference type="Pfam" id="PF00953">
    <property type="entry name" value="Glycos_transf_4"/>
    <property type="match status" value="1"/>
</dbReference>
<evidence type="ECO:0000256" key="18">
    <source>
        <dbReference type="ARBA" id="ARBA00045078"/>
    </source>
</evidence>
<evidence type="ECO:0000256" key="12">
    <source>
        <dbReference type="ARBA" id="ARBA00022842"/>
    </source>
</evidence>
<dbReference type="GO" id="GO:0006488">
    <property type="term" value="P:dolichol-linked oligosaccharide biosynthetic process"/>
    <property type="evidence" value="ECO:0007669"/>
    <property type="project" value="InterPro"/>
</dbReference>
<dbReference type="STRING" id="195883.A0A482X174"/>
<comment type="pathway">
    <text evidence="3">Protein modification; protein glycosylation.</text>
</comment>
<comment type="caution">
    <text evidence="20">The sequence shown here is derived from an EMBL/GenBank/DDBJ whole genome shotgun (WGS) entry which is preliminary data.</text>
</comment>
<evidence type="ECO:0000256" key="19">
    <source>
        <dbReference type="SAM" id="Phobius"/>
    </source>
</evidence>
<keyword evidence="12" id="KW-0460">Magnesium</keyword>
<feature type="transmembrane region" description="Helical" evidence="19">
    <location>
        <begin position="255"/>
        <end position="273"/>
    </location>
</feature>
<gene>
    <name evidence="20" type="ORF">LSTR_LSTR000913</name>
</gene>
<proteinExistence type="inferred from homology"/>
<protein>
    <recommendedName>
        <fullName evidence="6">UDP-N-acetylglucosamine--dolichyl-phosphate N-acetylglucosaminephosphotransferase</fullName>
        <ecNumber evidence="5">2.7.8.15</ecNumber>
    </recommendedName>
    <alternativeName>
        <fullName evidence="15">GlcNAc-1-P transferase</fullName>
    </alternativeName>
    <alternativeName>
        <fullName evidence="16">N-acetylglucosamine-1-phosphate transferase</fullName>
    </alternativeName>
</protein>
<evidence type="ECO:0000313" key="20">
    <source>
        <dbReference type="EMBL" id="RZF39392.1"/>
    </source>
</evidence>
<dbReference type="UniPathway" id="UPA00378"/>
<feature type="transmembrane region" description="Helical" evidence="19">
    <location>
        <begin position="96"/>
        <end position="115"/>
    </location>
</feature>
<feature type="transmembrane region" description="Helical" evidence="19">
    <location>
        <begin position="197"/>
        <end position="213"/>
    </location>
</feature>
<comment type="cofactor">
    <cofactor evidence="1">
        <name>Mg(2+)</name>
        <dbReference type="ChEBI" id="CHEBI:18420"/>
    </cofactor>
</comment>
<feature type="transmembrane region" description="Helical" evidence="19">
    <location>
        <begin position="12"/>
        <end position="32"/>
    </location>
</feature>
<dbReference type="GO" id="GO:0005789">
    <property type="term" value="C:endoplasmic reticulum membrane"/>
    <property type="evidence" value="ECO:0007669"/>
    <property type="project" value="UniProtKB-SubCell"/>
</dbReference>
<feature type="transmembrane region" description="Helical" evidence="19">
    <location>
        <begin position="279"/>
        <end position="299"/>
    </location>
</feature>
<comment type="catalytic activity">
    <reaction evidence="18">
        <text>a di-trans,poly-cis-dolichyl phosphate + UDP-N-acetyl-alpha-D-glucosamine = an N-acetyl-alpha-D-glucosaminyl-diphospho-di-trans,poly-cis-dolichol + UMP</text>
        <dbReference type="Rhea" id="RHEA:13289"/>
        <dbReference type="Rhea" id="RHEA-COMP:19498"/>
        <dbReference type="Rhea" id="RHEA-COMP:19507"/>
        <dbReference type="ChEBI" id="CHEBI:57683"/>
        <dbReference type="ChEBI" id="CHEBI:57705"/>
        <dbReference type="ChEBI" id="CHEBI:57865"/>
        <dbReference type="ChEBI" id="CHEBI:58427"/>
        <dbReference type="EC" id="2.7.8.15"/>
    </reaction>
    <physiologicalReaction direction="left-to-right" evidence="18">
        <dbReference type="Rhea" id="RHEA:13290"/>
    </physiologicalReaction>
</comment>
<feature type="transmembrane region" description="Helical" evidence="19">
    <location>
        <begin position="225"/>
        <end position="243"/>
    </location>
</feature>
<keyword evidence="13 19" id="KW-1133">Transmembrane helix</keyword>
<feature type="transmembrane region" description="Helical" evidence="19">
    <location>
        <begin position="379"/>
        <end position="398"/>
    </location>
</feature>
<evidence type="ECO:0000256" key="2">
    <source>
        <dbReference type="ARBA" id="ARBA00004477"/>
    </source>
</evidence>
<reference evidence="20 21" key="1">
    <citation type="journal article" date="2017" name="Gigascience">
        <title>Genome sequence of the small brown planthopper, Laodelphax striatellus.</title>
        <authorList>
            <person name="Zhu J."/>
            <person name="Jiang F."/>
            <person name="Wang X."/>
            <person name="Yang P."/>
            <person name="Bao Y."/>
            <person name="Zhao W."/>
            <person name="Wang W."/>
            <person name="Lu H."/>
            <person name="Wang Q."/>
            <person name="Cui N."/>
            <person name="Li J."/>
            <person name="Chen X."/>
            <person name="Luo L."/>
            <person name="Yu J."/>
            <person name="Kang L."/>
            <person name="Cui F."/>
        </authorList>
    </citation>
    <scope>NUCLEOTIDE SEQUENCE [LARGE SCALE GENOMIC DNA]</scope>
    <source>
        <strain evidence="20">Lst14</strain>
    </source>
</reference>
<evidence type="ECO:0000256" key="1">
    <source>
        <dbReference type="ARBA" id="ARBA00001946"/>
    </source>
</evidence>
<dbReference type="CDD" id="cd06855">
    <property type="entry name" value="GT_GPT_euk"/>
    <property type="match status" value="1"/>
</dbReference>
<evidence type="ECO:0000313" key="21">
    <source>
        <dbReference type="Proteomes" id="UP000291343"/>
    </source>
</evidence>
<evidence type="ECO:0000256" key="17">
    <source>
        <dbReference type="ARBA" id="ARBA00044717"/>
    </source>
</evidence>
<feature type="transmembrane region" description="Helical" evidence="19">
    <location>
        <begin position="127"/>
        <end position="151"/>
    </location>
</feature>
<accession>A0A482X174</accession>
<evidence type="ECO:0000256" key="15">
    <source>
        <dbReference type="ARBA" id="ARBA00029567"/>
    </source>
</evidence>
<dbReference type="PANTHER" id="PTHR10571">
    <property type="entry name" value="UDP-N-ACETYLGLUCOSAMINE--DOLICHYL-PHOSPHATE N-ACETYLGLUCOSAMINEPHOSPHOTRANSFERASE"/>
    <property type="match status" value="1"/>
</dbReference>
<evidence type="ECO:0000256" key="13">
    <source>
        <dbReference type="ARBA" id="ARBA00022989"/>
    </source>
</evidence>
<dbReference type="GO" id="GO:0016757">
    <property type="term" value="F:glycosyltransferase activity"/>
    <property type="evidence" value="ECO:0007669"/>
    <property type="project" value="UniProtKB-KW"/>
</dbReference>
<evidence type="ECO:0000256" key="8">
    <source>
        <dbReference type="ARBA" id="ARBA00022679"/>
    </source>
</evidence>
<keyword evidence="8" id="KW-0808">Transferase</keyword>
<evidence type="ECO:0000256" key="14">
    <source>
        <dbReference type="ARBA" id="ARBA00023136"/>
    </source>
</evidence>
<evidence type="ECO:0000256" key="11">
    <source>
        <dbReference type="ARBA" id="ARBA00022824"/>
    </source>
</evidence>
<evidence type="ECO:0000256" key="9">
    <source>
        <dbReference type="ARBA" id="ARBA00022692"/>
    </source>
</evidence>
<evidence type="ECO:0000256" key="5">
    <source>
        <dbReference type="ARBA" id="ARBA00013225"/>
    </source>
</evidence>
<keyword evidence="11" id="KW-0256">Endoplasmic reticulum</keyword>
<comment type="function">
    <text evidence="17">UDP-N-acetylglucosamine--dolichyl-phosphate N-acetylglucosaminephosphotransferase that operates in the biosynthetic pathway of dolichol-linked oligosaccharides, the glycan precursors employed in protein asparagine (N)-glycosylation. The assembly of dolichol-linked oligosaccharides begins on the cytosolic side of the endoplasmic reticulum membrane and finishes in its lumen. The sequential addition of sugars to dolichol pyrophosphate produces dolichol-linked oligosaccharides containing fourteen sugars, including two GlcNAcs, nine mannoses and three glucoses. Once assembled, the oligosaccharide is transferred from the lipid to nascent proteins by oligosaccharyltransferases. Catalyzes the initial step of dolichol-linked oligosaccharide biosynthesis, transfering GlcNAc-1-P from cytosolic UDP-GlcNAc onto the carrier lipid dolichyl phosphate (P-dolichol), yielding GlcNAc-P-P-dolichol embedded in the cytoplasmic leaflet of the endoplasmic reticulum membrane.</text>
</comment>
<sequence length="408" mass="46353">MNQNLLIWDLWLPLVINFCLSIFVYCMTVRLIPKLTDKFLKANLFGIDVNKKSRNKVPEAFGVVVGCIYLLALFFFIPVPFGRTFISDDNFPHHEFVELIAAMLSICCMLLLGFADDVLDLAWRYKLLFPSVASLPILMVYFVNFNSTIIMVPLPARAWLGAASVNLGMFYYLYMLLTTVFCTNAINILAGVNGLEAGQALVIACSVTVFNFIELAGPLYKTHQFSLYLMLPFIAATAALLKHNWYPSKVFVGDTFCYFAGMTFAAVGILGHFSKTMMLFFVPQIFNFVYSVPQLFHFVPCPRHRMPRLNKAGLLEASRFQVSTQNMPFLSRFILKVFSLFGLIDRQDESKMAQVNNMTLINLILIWCGPMREDKLTMALLLVQVSCSCIAFMIRYPLASYFYDVPVM</sequence>
<evidence type="ECO:0000256" key="3">
    <source>
        <dbReference type="ARBA" id="ARBA00004922"/>
    </source>
</evidence>
<comment type="subcellular location">
    <subcellularLocation>
        <location evidence="2">Endoplasmic reticulum membrane</location>
        <topology evidence="2">Multi-pass membrane protein</topology>
    </subcellularLocation>
</comment>
<dbReference type="EMBL" id="QKKF02019844">
    <property type="protein sequence ID" value="RZF39392.1"/>
    <property type="molecule type" value="Genomic_DNA"/>
</dbReference>
<dbReference type="FunCoup" id="A0A482X174">
    <property type="interactions" value="707"/>
</dbReference>
<name>A0A482X174_LAOST</name>
<dbReference type="OrthoDB" id="10262326at2759"/>
<evidence type="ECO:0000256" key="4">
    <source>
        <dbReference type="ARBA" id="ARBA00009317"/>
    </source>
</evidence>
<dbReference type="PANTHER" id="PTHR10571:SF0">
    <property type="entry name" value="UDP-N-ACETYLGLUCOSAMINE--DOLICHYL-PHOSPHATE N-ACETYLGLUCOSAMINEPHOSPHOTRANSFERASE"/>
    <property type="match status" value="1"/>
</dbReference>
<keyword evidence="14 19" id="KW-0472">Membrane</keyword>
<dbReference type="GO" id="GO:0003975">
    <property type="term" value="F:UDP-N-acetylglucosamine-dolichyl-phosphate N-acetylglucosaminephosphotransferase activity"/>
    <property type="evidence" value="ECO:0007669"/>
    <property type="project" value="UniProtKB-EC"/>
</dbReference>
<dbReference type="InterPro" id="IPR033895">
    <property type="entry name" value="GPT"/>
</dbReference>
<keyword evidence="10" id="KW-0479">Metal-binding</keyword>
<comment type="similarity">
    <text evidence="4">Belongs to the glycosyltransferase 4 family.</text>
</comment>
<keyword evidence="7" id="KW-0328">Glycosyltransferase</keyword>
<organism evidence="20 21">
    <name type="scientific">Laodelphax striatellus</name>
    <name type="common">Small brown planthopper</name>
    <name type="synonym">Delphax striatella</name>
    <dbReference type="NCBI Taxonomy" id="195883"/>
    <lineage>
        <taxon>Eukaryota</taxon>
        <taxon>Metazoa</taxon>
        <taxon>Ecdysozoa</taxon>
        <taxon>Arthropoda</taxon>
        <taxon>Hexapoda</taxon>
        <taxon>Insecta</taxon>
        <taxon>Pterygota</taxon>
        <taxon>Neoptera</taxon>
        <taxon>Paraneoptera</taxon>
        <taxon>Hemiptera</taxon>
        <taxon>Auchenorrhyncha</taxon>
        <taxon>Fulgoroidea</taxon>
        <taxon>Delphacidae</taxon>
        <taxon>Criomorphinae</taxon>
        <taxon>Laodelphax</taxon>
    </lineage>
</organism>
<evidence type="ECO:0000256" key="7">
    <source>
        <dbReference type="ARBA" id="ARBA00022676"/>
    </source>
</evidence>
<dbReference type="Proteomes" id="UP000291343">
    <property type="component" value="Unassembled WGS sequence"/>
</dbReference>
<keyword evidence="21" id="KW-1185">Reference proteome</keyword>
<dbReference type="EC" id="2.7.8.15" evidence="5"/>
<keyword evidence="9 19" id="KW-0812">Transmembrane</keyword>